<evidence type="ECO:0008006" key="4">
    <source>
        <dbReference type="Google" id="ProtNLM"/>
    </source>
</evidence>
<dbReference type="PANTHER" id="PTHR15508:SF8">
    <property type="entry name" value="LD24550P"/>
    <property type="match status" value="1"/>
</dbReference>
<dbReference type="Gene3D" id="1.10.510.10">
    <property type="entry name" value="Transferase(Phosphotransferase) domain 1"/>
    <property type="match status" value="1"/>
</dbReference>
<dbReference type="PANTHER" id="PTHR15508">
    <property type="entry name" value="RIBOSOMAL PROTEIN S6 KINASE"/>
    <property type="match status" value="1"/>
</dbReference>
<proteinExistence type="predicted"/>
<dbReference type="SUPFAM" id="SSF56112">
    <property type="entry name" value="Protein kinase-like (PK-like)"/>
    <property type="match status" value="1"/>
</dbReference>
<evidence type="ECO:0000313" key="2">
    <source>
        <dbReference type="EnsemblMetazoa" id="GMOY013235-PA"/>
    </source>
</evidence>
<name>A0A240SWU4_GLOMM</name>
<reference evidence="2" key="1">
    <citation type="submission" date="2020-05" db="UniProtKB">
        <authorList>
            <consortium name="EnsemblMetazoa"/>
        </authorList>
    </citation>
    <scope>IDENTIFICATION</scope>
    <source>
        <strain evidence="2">Yale</strain>
    </source>
</reference>
<accession>A0A240SWU4</accession>
<dbReference type="AlphaFoldDB" id="A0A240SWU4"/>
<dbReference type="InterPro" id="IPR051866">
    <property type="entry name" value="Intracell_Sig-Traffick_Protein"/>
</dbReference>
<organism evidence="2 3">
    <name type="scientific">Glossina morsitans morsitans</name>
    <name type="common">Savannah tsetse fly</name>
    <dbReference type="NCBI Taxonomy" id="37546"/>
    <lineage>
        <taxon>Eukaryota</taxon>
        <taxon>Metazoa</taxon>
        <taxon>Ecdysozoa</taxon>
        <taxon>Arthropoda</taxon>
        <taxon>Hexapoda</taxon>
        <taxon>Insecta</taxon>
        <taxon>Pterygota</taxon>
        <taxon>Neoptera</taxon>
        <taxon>Endopterygota</taxon>
        <taxon>Diptera</taxon>
        <taxon>Brachycera</taxon>
        <taxon>Muscomorpha</taxon>
        <taxon>Hippoboscoidea</taxon>
        <taxon>Glossinidae</taxon>
        <taxon>Glossina</taxon>
    </lineage>
</organism>
<dbReference type="STRING" id="37546.A0A240SWU4"/>
<protein>
    <recommendedName>
        <fullName evidence="4">Protein kinase domain-containing protein</fullName>
    </recommendedName>
</protein>
<dbReference type="InterPro" id="IPR011009">
    <property type="entry name" value="Kinase-like_dom_sf"/>
</dbReference>
<dbReference type="VEuPathDB" id="VectorBase:GMOY013235"/>
<evidence type="ECO:0000256" key="1">
    <source>
        <dbReference type="SAM" id="MobiDB-lite"/>
    </source>
</evidence>
<evidence type="ECO:0000313" key="3">
    <source>
        <dbReference type="Proteomes" id="UP000092444"/>
    </source>
</evidence>
<feature type="region of interest" description="Disordered" evidence="1">
    <location>
        <begin position="47"/>
        <end position="70"/>
    </location>
</feature>
<keyword evidence="3" id="KW-1185">Reference proteome</keyword>
<dbReference type="EnsemblMetazoa" id="GMOY013235-RA">
    <property type="protein sequence ID" value="GMOY013235-PA"/>
    <property type="gene ID" value="GMOY013235"/>
</dbReference>
<dbReference type="EMBL" id="CCAG010016470">
    <property type="status" value="NOT_ANNOTATED_CDS"/>
    <property type="molecule type" value="Genomic_DNA"/>
</dbReference>
<dbReference type="Proteomes" id="UP000092444">
    <property type="component" value="Unassembled WGS sequence"/>
</dbReference>
<sequence length="202" mass="22855">MKGIEKPSSNSPTQNIFLPQHIRCMLDYIHNYGSNCKISESMDKLSPELNNENIQNNRSNRRDKENKNSSMDIEDIKAGIVIRDSQQAVVIRSHDEEPFNLQSNRLLRLDEASIKQWARELLIAIHSSHGRCIILGDLHSKNILLGDKGQQLLTYFYQNDRLCSNSYAHKDVNSIALAGQTIIGKAGSDINVSERQIDAQLP</sequence>